<protein>
    <recommendedName>
        <fullName evidence="5">Glycosyltransferase</fullName>
        <ecNumber evidence="5">2.4.1.-</ecNumber>
    </recommendedName>
</protein>
<evidence type="ECO:0000256" key="1">
    <source>
        <dbReference type="ARBA" id="ARBA00009995"/>
    </source>
</evidence>
<reference evidence="6" key="1">
    <citation type="submission" date="2015-04" db="UniProtKB">
        <authorList>
            <consortium name="EnsemblPlants"/>
        </authorList>
    </citation>
    <scope>IDENTIFICATION</scope>
</reference>
<dbReference type="Pfam" id="PF00201">
    <property type="entry name" value="UDPGT"/>
    <property type="match status" value="1"/>
</dbReference>
<dbReference type="InterPro" id="IPR002213">
    <property type="entry name" value="UDP_glucos_trans"/>
</dbReference>
<reference evidence="6" key="2">
    <citation type="submission" date="2018-05" db="EMBL/GenBank/DDBJ databases">
        <title>OpunRS2 (Oryza punctata Reference Sequence Version 2).</title>
        <authorList>
            <person name="Zhang J."/>
            <person name="Kudrna D."/>
            <person name="Lee S."/>
            <person name="Talag J."/>
            <person name="Welchert J."/>
            <person name="Wing R.A."/>
        </authorList>
    </citation>
    <scope>NUCLEOTIDE SEQUENCE [LARGE SCALE GENOMIC DNA]</scope>
</reference>
<dbReference type="CDD" id="cd03784">
    <property type="entry name" value="GT1_Gtf-like"/>
    <property type="match status" value="1"/>
</dbReference>
<dbReference type="GO" id="GO:0008194">
    <property type="term" value="F:UDP-glycosyltransferase activity"/>
    <property type="evidence" value="ECO:0007669"/>
    <property type="project" value="InterPro"/>
</dbReference>
<proteinExistence type="inferred from homology"/>
<name>A0A0E0JXV4_ORYPU</name>
<dbReference type="HOGENOM" id="CLU_001724_3_0_1"/>
<keyword evidence="3 4" id="KW-0808">Transferase</keyword>
<dbReference type="InterPro" id="IPR035595">
    <property type="entry name" value="UDP_glycos_trans_CS"/>
</dbReference>
<dbReference type="EC" id="2.4.1.-" evidence="5"/>
<organism evidence="6">
    <name type="scientific">Oryza punctata</name>
    <name type="common">Red rice</name>
    <dbReference type="NCBI Taxonomy" id="4537"/>
    <lineage>
        <taxon>Eukaryota</taxon>
        <taxon>Viridiplantae</taxon>
        <taxon>Streptophyta</taxon>
        <taxon>Embryophyta</taxon>
        <taxon>Tracheophyta</taxon>
        <taxon>Spermatophyta</taxon>
        <taxon>Magnoliopsida</taxon>
        <taxon>Liliopsida</taxon>
        <taxon>Poales</taxon>
        <taxon>Poaceae</taxon>
        <taxon>BOP clade</taxon>
        <taxon>Oryzoideae</taxon>
        <taxon>Oryzeae</taxon>
        <taxon>Oryzinae</taxon>
        <taxon>Oryza</taxon>
    </lineage>
</organism>
<evidence type="ECO:0000313" key="7">
    <source>
        <dbReference type="Proteomes" id="UP000026962"/>
    </source>
</evidence>
<comment type="similarity">
    <text evidence="1 4">Belongs to the UDP-glycosyltransferase family.</text>
</comment>
<dbReference type="EnsemblPlants" id="OPUNC02G09160.1">
    <property type="protein sequence ID" value="OPUNC02G09160.1"/>
    <property type="gene ID" value="OPUNC02G09160"/>
</dbReference>
<dbReference type="PANTHER" id="PTHR48046">
    <property type="entry name" value="UDP-GLYCOSYLTRANSFERASE 72E1"/>
    <property type="match status" value="1"/>
</dbReference>
<dbReference type="PANTHER" id="PTHR48046:SF6">
    <property type="entry name" value="GLYCOSYLTRANSFERASE"/>
    <property type="match status" value="1"/>
</dbReference>
<sequence length="493" mass="52577">MAPRTADDQRGAPRPPHVVLLASPGAGHLIPLAELARRLVDHHGVAASLVTFADLEHPDAHSAVLSTLPASVANATLPAVSLDDLPADAGLERMLFEVVHRSLPHLRQLLRSMSIAALVPDFFCAAALSVAAEIGVPGYIFFPTSLAALSLMRRAVELHDGAAAGEYHALPDPLELPGGVSLRAAEFPEGFGDSTALVYGHLVETGRLYRGAAGFLANTFYELEPAAVEDSRKAAEKGTFPPVYPVGPFVRSSSDDAGELACLEWLDRQPAASVVFVSFGSAGMLSVEQTRELAAGLEMSGHRFLWVVHTPSLNGESFVFPKRVNGEDNRRGHDDDPLAWLPDGFLERTSGRGLAVAAWAPQVRVLSHPATAAFVSHCGWNSTLESVAGGVPMIGWPLHAEQRMNAIVLEESVGVALRPRAREEDIGGAVVRRVEIAAAVKEVMEGEKGRGLRRRARELQQAGCRVWSPEGSSRQALEEVAGKWKAAAAAAHK</sequence>
<evidence type="ECO:0000256" key="3">
    <source>
        <dbReference type="ARBA" id="ARBA00022679"/>
    </source>
</evidence>
<dbReference type="FunFam" id="3.40.50.2000:FF:000054">
    <property type="entry name" value="Glycosyltransferase"/>
    <property type="match status" value="1"/>
</dbReference>
<keyword evidence="2 4" id="KW-0328">Glycosyltransferase</keyword>
<evidence type="ECO:0000256" key="5">
    <source>
        <dbReference type="RuleBase" id="RU362057"/>
    </source>
</evidence>
<dbReference type="Gramene" id="OPUNC02G09160.1">
    <property type="protein sequence ID" value="OPUNC02G09160.1"/>
    <property type="gene ID" value="OPUNC02G09160"/>
</dbReference>
<accession>A0A0E0JXV4</accession>
<dbReference type="eggNOG" id="KOG1192">
    <property type="taxonomic scope" value="Eukaryota"/>
</dbReference>
<evidence type="ECO:0000313" key="6">
    <source>
        <dbReference type="EnsemblPlants" id="OPUNC02G09160.1"/>
    </source>
</evidence>
<dbReference type="AlphaFoldDB" id="A0A0E0JXV4"/>
<evidence type="ECO:0000256" key="4">
    <source>
        <dbReference type="RuleBase" id="RU003718"/>
    </source>
</evidence>
<dbReference type="PROSITE" id="PS00375">
    <property type="entry name" value="UDPGT"/>
    <property type="match status" value="1"/>
</dbReference>
<dbReference type="OMA" id="QVAATWK"/>
<evidence type="ECO:0000256" key="2">
    <source>
        <dbReference type="ARBA" id="ARBA00022676"/>
    </source>
</evidence>
<keyword evidence="7" id="KW-1185">Reference proteome</keyword>
<dbReference type="SUPFAM" id="SSF53756">
    <property type="entry name" value="UDP-Glycosyltransferase/glycogen phosphorylase"/>
    <property type="match status" value="1"/>
</dbReference>
<dbReference type="Gene3D" id="3.40.50.2000">
    <property type="entry name" value="Glycogen Phosphorylase B"/>
    <property type="match status" value="2"/>
</dbReference>
<dbReference type="FunFam" id="3.40.50.2000:FF:000051">
    <property type="entry name" value="Glycosyltransferase"/>
    <property type="match status" value="1"/>
</dbReference>
<dbReference type="Proteomes" id="UP000026962">
    <property type="component" value="Chromosome 2"/>
</dbReference>